<protein>
    <recommendedName>
        <fullName evidence="5">Small secreted protein</fullName>
    </recommendedName>
</protein>
<dbReference type="PROSITE" id="PS51257">
    <property type="entry name" value="PROKAR_LIPOPROTEIN"/>
    <property type="match status" value="1"/>
</dbReference>
<dbReference type="RefSeq" id="WP_109631071.1">
    <property type="nucleotide sequence ID" value="NZ_QGHB01000001.1"/>
</dbReference>
<evidence type="ECO:0000256" key="1">
    <source>
        <dbReference type="SAM" id="MobiDB-lite"/>
    </source>
</evidence>
<sequence length="191" mass="19326">MRLRLVATAVVATCALAGCTTIGGNSGTSATPTSGAASPEAVAYMDKVCGAASEFAKIEKTPPKLDAGDSAKLKAEMAAYMGQLADAFTKSAEGLKNVGPSPVAGGEEAVTKMADAFTSLGAVFTDAKTKIEQADANNASGGLQAAGEAIAKLSELADPLRELKAVPELQKATQTASKCQEMQRLNVTPTS</sequence>
<organism evidence="3 4">
    <name type="scientific">Lentzea atacamensis</name>
    <dbReference type="NCBI Taxonomy" id="531938"/>
    <lineage>
        <taxon>Bacteria</taxon>
        <taxon>Bacillati</taxon>
        <taxon>Actinomycetota</taxon>
        <taxon>Actinomycetes</taxon>
        <taxon>Pseudonocardiales</taxon>
        <taxon>Pseudonocardiaceae</taxon>
        <taxon>Lentzea</taxon>
    </lineage>
</organism>
<name>A0A316IBZ1_9PSEU</name>
<comment type="caution">
    <text evidence="3">The sequence shown here is derived from an EMBL/GenBank/DDBJ whole genome shotgun (WGS) entry which is preliminary data.</text>
</comment>
<proteinExistence type="predicted"/>
<gene>
    <name evidence="3" type="ORF">C8D88_1011062</name>
</gene>
<feature type="region of interest" description="Disordered" evidence="1">
    <location>
        <begin position="172"/>
        <end position="191"/>
    </location>
</feature>
<dbReference type="EMBL" id="QGHB01000001">
    <property type="protein sequence ID" value="PWK91032.1"/>
    <property type="molecule type" value="Genomic_DNA"/>
</dbReference>
<reference evidence="3 4" key="1">
    <citation type="submission" date="2018-05" db="EMBL/GenBank/DDBJ databases">
        <title>Genomic Encyclopedia of Type Strains, Phase IV (KMG-IV): sequencing the most valuable type-strain genomes for metagenomic binning, comparative biology and taxonomic classification.</title>
        <authorList>
            <person name="Goeker M."/>
        </authorList>
    </citation>
    <scope>NUCLEOTIDE SEQUENCE [LARGE SCALE GENOMIC DNA]</scope>
    <source>
        <strain evidence="3 4">DSM 45480</strain>
    </source>
</reference>
<dbReference type="Proteomes" id="UP000246005">
    <property type="component" value="Unassembled WGS sequence"/>
</dbReference>
<accession>A0A316IBZ1</accession>
<dbReference type="AlphaFoldDB" id="A0A316IBZ1"/>
<evidence type="ECO:0000256" key="2">
    <source>
        <dbReference type="SAM" id="SignalP"/>
    </source>
</evidence>
<feature type="chain" id="PRO_5039208477" description="Small secreted protein" evidence="2">
    <location>
        <begin position="18"/>
        <end position="191"/>
    </location>
</feature>
<evidence type="ECO:0000313" key="4">
    <source>
        <dbReference type="Proteomes" id="UP000246005"/>
    </source>
</evidence>
<feature type="signal peptide" evidence="2">
    <location>
        <begin position="1"/>
        <end position="17"/>
    </location>
</feature>
<evidence type="ECO:0000313" key="3">
    <source>
        <dbReference type="EMBL" id="PWK91032.1"/>
    </source>
</evidence>
<evidence type="ECO:0008006" key="5">
    <source>
        <dbReference type="Google" id="ProtNLM"/>
    </source>
</evidence>
<keyword evidence="2" id="KW-0732">Signal</keyword>